<evidence type="ECO:0000259" key="7">
    <source>
        <dbReference type="Pfam" id="PF04542"/>
    </source>
</evidence>
<dbReference type="Gene3D" id="1.10.1740.10">
    <property type="match status" value="1"/>
</dbReference>
<evidence type="ECO:0000256" key="5">
    <source>
        <dbReference type="ARBA" id="ARBA00023163"/>
    </source>
</evidence>
<evidence type="ECO:0000313" key="9">
    <source>
        <dbReference type="EMBL" id="AST90212.1"/>
    </source>
</evidence>
<keyword evidence="3 6" id="KW-0731">Sigma factor</keyword>
<reference evidence="9 10" key="1">
    <citation type="submission" date="2016-12" db="EMBL/GenBank/DDBJ databases">
        <title>The whole genome sequencing and assembly of Bacillus cohnii DSM 6307T strain.</title>
        <authorList>
            <person name="Lee Y.-J."/>
            <person name="Yi H."/>
            <person name="Bahn Y.-S."/>
            <person name="Kim J.F."/>
            <person name="Lee D.-W."/>
        </authorList>
    </citation>
    <scope>NUCLEOTIDE SEQUENCE [LARGE SCALE GENOMIC DNA]</scope>
    <source>
        <strain evidence="9 10">DSM 6307</strain>
    </source>
</reference>
<gene>
    <name evidence="9" type="ORF">BC6307_02385</name>
</gene>
<accession>A0A223KL67</accession>
<evidence type="ECO:0000313" key="10">
    <source>
        <dbReference type="Proteomes" id="UP000215224"/>
    </source>
</evidence>
<keyword evidence="4 6" id="KW-0238">DNA-binding</keyword>
<dbReference type="Pfam" id="PF04542">
    <property type="entry name" value="Sigma70_r2"/>
    <property type="match status" value="1"/>
</dbReference>
<dbReference type="GO" id="GO:0016987">
    <property type="term" value="F:sigma factor activity"/>
    <property type="evidence" value="ECO:0007669"/>
    <property type="project" value="UniProtKB-KW"/>
</dbReference>
<dbReference type="SUPFAM" id="SSF88946">
    <property type="entry name" value="Sigma2 domain of RNA polymerase sigma factors"/>
    <property type="match status" value="1"/>
</dbReference>
<evidence type="ECO:0000256" key="2">
    <source>
        <dbReference type="ARBA" id="ARBA00023015"/>
    </source>
</evidence>
<dbReference type="STRING" id="1314751.GCA_001591425_03124"/>
<keyword evidence="5 6" id="KW-0804">Transcription</keyword>
<dbReference type="SUPFAM" id="SSF88659">
    <property type="entry name" value="Sigma3 and sigma4 domains of RNA polymerase sigma factors"/>
    <property type="match status" value="1"/>
</dbReference>
<keyword evidence="10" id="KW-1185">Reference proteome</keyword>
<dbReference type="InterPro" id="IPR013249">
    <property type="entry name" value="RNA_pol_sigma70_r4_t2"/>
</dbReference>
<evidence type="ECO:0000259" key="8">
    <source>
        <dbReference type="Pfam" id="PF08281"/>
    </source>
</evidence>
<comment type="similarity">
    <text evidence="1 6">Belongs to the sigma-70 factor family. ECF subfamily.</text>
</comment>
<dbReference type="KEGG" id="bcoh:BC6307_02385"/>
<dbReference type="Gene3D" id="1.10.10.10">
    <property type="entry name" value="Winged helix-like DNA-binding domain superfamily/Winged helix DNA-binding domain"/>
    <property type="match status" value="1"/>
</dbReference>
<dbReference type="InterPro" id="IPR014284">
    <property type="entry name" value="RNA_pol_sigma-70_dom"/>
</dbReference>
<dbReference type="GO" id="GO:0003677">
    <property type="term" value="F:DNA binding"/>
    <property type="evidence" value="ECO:0007669"/>
    <property type="project" value="UniProtKB-KW"/>
</dbReference>
<dbReference type="GO" id="GO:0006352">
    <property type="term" value="P:DNA-templated transcription initiation"/>
    <property type="evidence" value="ECO:0007669"/>
    <property type="project" value="InterPro"/>
</dbReference>
<dbReference type="Proteomes" id="UP000215224">
    <property type="component" value="Chromosome"/>
</dbReference>
<protein>
    <recommendedName>
        <fullName evidence="6">RNA polymerase sigma factor</fullName>
    </recommendedName>
</protein>
<dbReference type="InterPro" id="IPR013325">
    <property type="entry name" value="RNA_pol_sigma_r2"/>
</dbReference>
<name>A0A223KL67_9BACI</name>
<dbReference type="RefSeq" id="WP_066418136.1">
    <property type="nucleotide sequence ID" value="NZ_CP018866.1"/>
</dbReference>
<evidence type="ECO:0000256" key="1">
    <source>
        <dbReference type="ARBA" id="ARBA00010641"/>
    </source>
</evidence>
<dbReference type="AlphaFoldDB" id="A0A223KL67"/>
<dbReference type="EMBL" id="CP018866">
    <property type="protein sequence ID" value="AST90212.1"/>
    <property type="molecule type" value="Genomic_DNA"/>
</dbReference>
<dbReference type="InterPro" id="IPR007627">
    <property type="entry name" value="RNA_pol_sigma70_r2"/>
</dbReference>
<evidence type="ECO:0000256" key="3">
    <source>
        <dbReference type="ARBA" id="ARBA00023082"/>
    </source>
</evidence>
<evidence type="ECO:0000256" key="4">
    <source>
        <dbReference type="ARBA" id="ARBA00023125"/>
    </source>
</evidence>
<organism evidence="9 10">
    <name type="scientific">Sutcliffiella cohnii</name>
    <dbReference type="NCBI Taxonomy" id="33932"/>
    <lineage>
        <taxon>Bacteria</taxon>
        <taxon>Bacillati</taxon>
        <taxon>Bacillota</taxon>
        <taxon>Bacilli</taxon>
        <taxon>Bacillales</taxon>
        <taxon>Bacillaceae</taxon>
        <taxon>Sutcliffiella</taxon>
    </lineage>
</organism>
<sequence length="177" mass="20933">MFTSFFKRTEEHSFEVLIKNEREKLYKIAYSYVKNEQDALDIVQDAIIKGYKSFHKLKEKKYFSTWITRIVINSAIDHIRKSKNVIYLDQEWLTPERSHENQSIISMDMEQVFDQLKPEQKTLLLLRFYSGYSIPEIAHMLEKPEGTIKSQLHRALTKVKEKLENGGETYGSNGTEY</sequence>
<proteinExistence type="inferred from homology"/>
<feature type="domain" description="RNA polymerase sigma-70 region 2" evidence="7">
    <location>
        <begin position="17"/>
        <end position="83"/>
    </location>
</feature>
<dbReference type="NCBIfam" id="TIGR02937">
    <property type="entry name" value="sigma70-ECF"/>
    <property type="match status" value="1"/>
</dbReference>
<dbReference type="PANTHER" id="PTHR43133:SF51">
    <property type="entry name" value="RNA POLYMERASE SIGMA FACTOR"/>
    <property type="match status" value="1"/>
</dbReference>
<dbReference type="PANTHER" id="PTHR43133">
    <property type="entry name" value="RNA POLYMERASE ECF-TYPE SIGMA FACTO"/>
    <property type="match status" value="1"/>
</dbReference>
<dbReference type="InterPro" id="IPR036388">
    <property type="entry name" value="WH-like_DNA-bd_sf"/>
</dbReference>
<feature type="domain" description="RNA polymerase sigma factor 70 region 4 type 2" evidence="8">
    <location>
        <begin position="108"/>
        <end position="158"/>
    </location>
</feature>
<dbReference type="PROSITE" id="PS01063">
    <property type="entry name" value="SIGMA70_ECF"/>
    <property type="match status" value="1"/>
</dbReference>
<evidence type="ECO:0000256" key="6">
    <source>
        <dbReference type="RuleBase" id="RU000716"/>
    </source>
</evidence>
<dbReference type="InterPro" id="IPR000838">
    <property type="entry name" value="RNA_pol_sigma70_ECF_CS"/>
</dbReference>
<dbReference type="CDD" id="cd06171">
    <property type="entry name" value="Sigma70_r4"/>
    <property type="match status" value="1"/>
</dbReference>
<dbReference type="InterPro" id="IPR039425">
    <property type="entry name" value="RNA_pol_sigma-70-like"/>
</dbReference>
<dbReference type="Pfam" id="PF08281">
    <property type="entry name" value="Sigma70_r4_2"/>
    <property type="match status" value="1"/>
</dbReference>
<keyword evidence="2 6" id="KW-0805">Transcription regulation</keyword>
<dbReference type="GO" id="GO:0006950">
    <property type="term" value="P:response to stress"/>
    <property type="evidence" value="ECO:0007669"/>
    <property type="project" value="UniProtKB-ARBA"/>
</dbReference>
<dbReference type="InterPro" id="IPR013324">
    <property type="entry name" value="RNA_pol_sigma_r3/r4-like"/>
</dbReference>